<dbReference type="AlphaFoldDB" id="A0A7X3FGP9"/>
<dbReference type="RefSeq" id="WP_157334260.1">
    <property type="nucleotide sequence ID" value="NZ_RHLK01000003.1"/>
</dbReference>
<organism evidence="2 3">
    <name type="scientific">Paenibacillus lutrae</name>
    <dbReference type="NCBI Taxonomy" id="2078573"/>
    <lineage>
        <taxon>Bacteria</taxon>
        <taxon>Bacillati</taxon>
        <taxon>Bacillota</taxon>
        <taxon>Bacilli</taxon>
        <taxon>Bacillales</taxon>
        <taxon>Paenibacillaceae</taxon>
        <taxon>Paenibacillus</taxon>
    </lineage>
</organism>
<dbReference type="OrthoDB" id="2570836at2"/>
<dbReference type="EMBL" id="RHLK01000003">
    <property type="protein sequence ID" value="MVO99324.1"/>
    <property type="molecule type" value="Genomic_DNA"/>
</dbReference>
<accession>A0A7X3FGP9</accession>
<proteinExistence type="predicted"/>
<keyword evidence="1" id="KW-0472">Membrane</keyword>
<reference evidence="2 3" key="1">
    <citation type="journal article" date="2019" name="Microorganisms">
        <title>Paenibacillus lutrae sp. nov., A Chitinolytic Species Isolated from A River Otter in Castril Natural Park, Granada, Spain.</title>
        <authorList>
            <person name="Rodriguez M."/>
            <person name="Reina J.C."/>
            <person name="Bejar V."/>
            <person name="Llamas I."/>
        </authorList>
    </citation>
    <scope>NUCLEOTIDE SEQUENCE [LARGE SCALE GENOMIC DNA]</scope>
    <source>
        <strain evidence="2 3">N10</strain>
    </source>
</reference>
<feature type="transmembrane region" description="Helical" evidence="1">
    <location>
        <begin position="127"/>
        <end position="149"/>
    </location>
</feature>
<evidence type="ECO:0000313" key="2">
    <source>
        <dbReference type="EMBL" id="MVO99324.1"/>
    </source>
</evidence>
<evidence type="ECO:0000256" key="1">
    <source>
        <dbReference type="SAM" id="Phobius"/>
    </source>
</evidence>
<feature type="transmembrane region" description="Helical" evidence="1">
    <location>
        <begin position="60"/>
        <end position="78"/>
    </location>
</feature>
<feature type="transmembrane region" description="Helical" evidence="1">
    <location>
        <begin position="6"/>
        <end position="29"/>
    </location>
</feature>
<keyword evidence="1" id="KW-0812">Transmembrane</keyword>
<evidence type="ECO:0000313" key="3">
    <source>
        <dbReference type="Proteomes" id="UP000490800"/>
    </source>
</evidence>
<protein>
    <submittedName>
        <fullName evidence="2">Uncharacterized protein</fullName>
    </submittedName>
</protein>
<keyword evidence="3" id="KW-1185">Reference proteome</keyword>
<comment type="caution">
    <text evidence="2">The sequence shown here is derived from an EMBL/GenBank/DDBJ whole genome shotgun (WGS) entry which is preliminary data.</text>
</comment>
<feature type="transmembrane region" description="Helical" evidence="1">
    <location>
        <begin position="194"/>
        <end position="215"/>
    </location>
</feature>
<gene>
    <name evidence="2" type="ORF">EDM21_07240</name>
</gene>
<feature type="transmembrane region" description="Helical" evidence="1">
    <location>
        <begin position="170"/>
        <end position="188"/>
    </location>
</feature>
<feature type="transmembrane region" description="Helical" evidence="1">
    <location>
        <begin position="85"/>
        <end position="107"/>
    </location>
</feature>
<sequence>MSVYMGNLLLLIIKILGLSSFVIMTFTIFKIPLRENHRSIAAMGMILGTVGYYIKNILNSPLYFIFLIAGFTVLLMVIRRYPILYCLLISLIGFGASTIVDTVISFTNMGLNLATIEQMKYDFNTNIALNIAYTGCCLLLATVLHTFKLGFSFIVRRFSGTRTILKPHNFVWAMLLIAGALLTHIFIVSNNEEYHTYLLVGILIVFAASILYSFLQNKKVLKDRYPKTGGIDS</sequence>
<keyword evidence="1" id="KW-1133">Transmembrane helix</keyword>
<name>A0A7X3FGP9_9BACL</name>
<dbReference type="Proteomes" id="UP000490800">
    <property type="component" value="Unassembled WGS sequence"/>
</dbReference>